<comment type="caution">
    <text evidence="1">The sequence shown here is derived from an EMBL/GenBank/DDBJ whole genome shotgun (WGS) entry which is preliminary data.</text>
</comment>
<accession>A0A0U5FII1</accession>
<organism evidence="1 2">
    <name type="scientific">Xanthomonas citri pv. citri</name>
    <dbReference type="NCBI Taxonomy" id="611301"/>
    <lineage>
        <taxon>Bacteria</taxon>
        <taxon>Pseudomonadati</taxon>
        <taxon>Pseudomonadota</taxon>
        <taxon>Gammaproteobacteria</taxon>
        <taxon>Lysobacterales</taxon>
        <taxon>Lysobacteraceae</taxon>
        <taxon>Xanthomonas</taxon>
    </lineage>
</organism>
<dbReference type="AlphaFoldDB" id="A0A0U5FII1"/>
<dbReference type="Proteomes" id="UP000052230">
    <property type="component" value="Unassembled WGS sequence"/>
</dbReference>
<protein>
    <submittedName>
        <fullName evidence="1">Uncharacterized protein</fullName>
    </submittedName>
</protein>
<reference evidence="1 2" key="1">
    <citation type="submission" date="2014-09" db="EMBL/GenBank/DDBJ databases">
        <authorList>
            <person name="Regsiter A."/>
        </authorList>
    </citation>
    <scope>NUCLEOTIDE SEQUENCE [LARGE SCALE GENOMIC DNA]</scope>
</reference>
<name>A0A0U5FII1_XANCI</name>
<evidence type="ECO:0000313" key="1">
    <source>
        <dbReference type="EMBL" id="CEG17013.1"/>
    </source>
</evidence>
<dbReference type="EMBL" id="CCXZ01000144">
    <property type="protein sequence ID" value="CEG17013.1"/>
    <property type="molecule type" value="Genomic_DNA"/>
</dbReference>
<keyword evidence="2" id="KW-1185">Reference proteome</keyword>
<sequence>MVAFRLAAVMPGAAISEWPHSPGAGKTLANMHTHLQTRFGMHASLLSHTRDTASAPCAKTPTPRPSRGVGDRALLTLHHCVRCTRRIVLMRFTARQASAYRSCNRLTWSI</sequence>
<evidence type="ECO:0000313" key="2">
    <source>
        <dbReference type="Proteomes" id="UP000052230"/>
    </source>
</evidence>
<gene>
    <name evidence="1" type="ORF">XAC3562_50009</name>
</gene>
<proteinExistence type="predicted"/>